<reference evidence="4" key="2">
    <citation type="submission" date="2020-09" db="EMBL/GenBank/DDBJ databases">
        <authorList>
            <person name="Blom J."/>
        </authorList>
    </citation>
    <scope>NUCLEOTIDE SEQUENCE</scope>
    <source>
        <strain evidence="4">No.66</strain>
    </source>
</reference>
<keyword evidence="2 4" id="KW-0378">Hydrolase</keyword>
<dbReference type="Proteomes" id="UP001153761">
    <property type="component" value="Chromosome"/>
</dbReference>
<dbReference type="GO" id="GO:0003993">
    <property type="term" value="F:acid phosphatase activity"/>
    <property type="evidence" value="ECO:0007669"/>
    <property type="project" value="UniProtKB-EC"/>
</dbReference>
<dbReference type="InterPro" id="IPR029052">
    <property type="entry name" value="Metallo-depent_PP-like"/>
</dbReference>
<dbReference type="GeneID" id="77287275"/>
<evidence type="ECO:0000259" key="3">
    <source>
        <dbReference type="Pfam" id="PF00149"/>
    </source>
</evidence>
<evidence type="ECO:0000313" key="5">
    <source>
        <dbReference type="EMBL" id="CUM61218.1"/>
    </source>
</evidence>
<sequence>MSLKRRQFLLLASLSTAGFIGLGATRKILSLPEIPKQQISQGDGAMPQGGDYAIASMPEDKPLFRFVTIGDVGTGETEQYEVANAMVRYHQNHPFKVVTLLGDNIYTNGEIEKIKDVFEKPYQSLLEQSVKFYACLGNHDIRTENGNRQVTYPLFNMQGRYYTFKYDPVQFFVLDANDNADWDKQIPWLEDQLQRNKTPWKIVYSHFPMYSSGLYGVNKILINRLTPLFKKYGVQLYMNGHEHNYERTQPIHGTTYLVNGNGGANIRPVGSSEWTAKAASTLGFTAIEVYADRMIIQAIDTNDQVFDQEIIRL</sequence>
<reference evidence="5" key="1">
    <citation type="submission" date="2015-09" db="EMBL/GenBank/DDBJ databases">
        <authorList>
            <person name="Jackson K.R."/>
            <person name="Lunt B.L."/>
            <person name="Fisher J.N.B."/>
            <person name="Gardner A.V."/>
            <person name="Bailey M.E."/>
            <person name="Deus L.M."/>
            <person name="Earl A.S."/>
            <person name="Gibby P.D."/>
            <person name="Hartmann K.A."/>
            <person name="Liu J.E."/>
            <person name="Manci A.M."/>
            <person name="Nielsen D.A."/>
            <person name="Solomon M.B."/>
            <person name="Breakwell D.P."/>
            <person name="Burnett S.H."/>
            <person name="Grose J.H."/>
        </authorList>
    </citation>
    <scope>NUCLEOTIDE SEQUENCE</scope>
    <source>
        <strain evidence="5">7805</strain>
    </source>
</reference>
<organism evidence="5">
    <name type="scientific">Planktothrix agardhii</name>
    <name type="common">Oscillatoria agardhii</name>
    <dbReference type="NCBI Taxonomy" id="1160"/>
    <lineage>
        <taxon>Bacteria</taxon>
        <taxon>Bacillati</taxon>
        <taxon>Cyanobacteriota</taxon>
        <taxon>Cyanophyceae</taxon>
        <taxon>Oscillatoriophycideae</taxon>
        <taxon>Oscillatoriales</taxon>
        <taxon>Microcoleaceae</taxon>
        <taxon>Planktothrix</taxon>
    </lineage>
</organism>
<name>A0A1J1JIF7_PLAAG</name>
<dbReference type="Gene3D" id="3.60.21.10">
    <property type="match status" value="1"/>
</dbReference>
<dbReference type="InterPro" id="IPR004843">
    <property type="entry name" value="Calcineurin-like_PHP"/>
</dbReference>
<proteinExistence type="predicted"/>
<accession>A0A1J1JIF7</accession>
<protein>
    <submittedName>
        <fullName evidence="4">Tartrate-resistant acid phosphatase type 5</fullName>
        <ecNumber evidence="4">3.1.3.2</ecNumber>
    </submittedName>
</protein>
<dbReference type="RefSeq" id="WP_227366142.1">
    <property type="nucleotide sequence ID" value="NZ_JBAVBW010000201.1"/>
</dbReference>
<dbReference type="EC" id="3.1.3.2" evidence="4"/>
<dbReference type="InterPro" id="IPR051558">
    <property type="entry name" value="Metallophosphoesterase_PAP"/>
</dbReference>
<dbReference type="EMBL" id="LO018304">
    <property type="protein sequence ID" value="CUM61218.1"/>
    <property type="molecule type" value="Genomic_DNA"/>
</dbReference>
<gene>
    <name evidence="4" type="primary">ACP5</name>
    <name evidence="4" type="ORF">PANO66_01885</name>
    <name evidence="5" type="ORF">PLAM_3252</name>
</gene>
<dbReference type="PANTHER" id="PTHR10161:SF14">
    <property type="entry name" value="TARTRATE-RESISTANT ACID PHOSPHATASE TYPE 5"/>
    <property type="match status" value="1"/>
</dbReference>
<keyword evidence="1" id="KW-0732">Signal</keyword>
<dbReference type="Pfam" id="PF00149">
    <property type="entry name" value="Metallophos"/>
    <property type="match status" value="1"/>
</dbReference>
<dbReference type="AlphaFoldDB" id="A0A1J1JIF7"/>
<evidence type="ECO:0000313" key="4">
    <source>
        <dbReference type="EMBL" id="CAD5939506.1"/>
    </source>
</evidence>
<dbReference type="PANTHER" id="PTHR10161">
    <property type="entry name" value="TARTRATE-RESISTANT ACID PHOSPHATASE TYPE 5"/>
    <property type="match status" value="1"/>
</dbReference>
<feature type="domain" description="Calcineurin-like phosphoesterase" evidence="3">
    <location>
        <begin position="64"/>
        <end position="245"/>
    </location>
</feature>
<evidence type="ECO:0000256" key="1">
    <source>
        <dbReference type="ARBA" id="ARBA00022729"/>
    </source>
</evidence>
<dbReference type="SUPFAM" id="SSF56300">
    <property type="entry name" value="Metallo-dependent phosphatases"/>
    <property type="match status" value="1"/>
</dbReference>
<dbReference type="EMBL" id="LR882963">
    <property type="protein sequence ID" value="CAD5939506.1"/>
    <property type="molecule type" value="Genomic_DNA"/>
</dbReference>
<evidence type="ECO:0000256" key="2">
    <source>
        <dbReference type="ARBA" id="ARBA00022801"/>
    </source>
</evidence>